<feature type="compositionally biased region" description="Basic residues" evidence="8">
    <location>
        <begin position="895"/>
        <end position="910"/>
    </location>
</feature>
<keyword evidence="4" id="KW-0677">Repeat</keyword>
<accession>A0A4Y9Z537</accession>
<dbReference type="GO" id="GO:0010008">
    <property type="term" value="C:endosome membrane"/>
    <property type="evidence" value="ECO:0007669"/>
    <property type="project" value="TreeGrafter"/>
</dbReference>
<sequence>MWERTLQDLIRGLRANKKDESKFIAQAIAEIRQEIRSKDMELKAGAVLKLTYLDMLGYDMSWASFHVVEVMSSPRIHLKSVGYLAAAESFTPETDVLMLTTNQLKKDLSSKPEDVAVTLNGLSHIITPDLARDLAHDLIAMLNHSRAHIRKRAVIAVYKVFVKYPEIVPYGITRLRERLEDTDPGVIAVTVNVLCELVHQNPKDYLALAPQLFHLMTTSSNNWMLIKIIKLFGALSPYEPRLVKKLQPPITDLISTTPAISLLYECVHTCITGGMLQGASGNALARMCVTKLAAFLQDPDQNLKYIALLAMTKIVPSHPELVAEYQDMIISSVDDPDISIRMRTLDLLTAMVSRTNLQTIVQQLLSHLVRPDTSASGLPSATQSLSQYQYRTPLVSATPKSTNAPSQSPAYRLTLSHRILALGAQDTYENVVDFEWYLSVLVDLAYVAGVNVGQQIRDQLVDIVGRVRAARRFAVQLMLKVLTDESFLANAPEEGSCSEILWAAAWICGEHCGELAEPQKLLPHLLQPGLVALDPEIVAVYLQAATKVFGYWAAEQANTFETDDLPKVRDAVDMLLDRAGEFATSPDIEVQERAAEMVNLFTFVRADLSAYRPKSDVGMDMAISISAGFGGGFGDTGFGDNNSLDPGFPKSLYLIRPLFSAYELNAVAAEAQSLVEIPEDLNLDAWIVPPPREFTEPDESDDMVEPKKKKKSKKGKEKELGTGKSKGKSKSNGQPDAGDAAGTAAASRTAETAEERAERERRKAERRERLRDDPYYLIDDRPSVSAISANDVDSIPVVRLDDLPPLSQAENARLPSLRNPSLSSAPQTFVIDKTGELPQGSLSRPVSRPVSRQTNKDDANSLRDGASPAVAPPSFPLYEVEDEIARTATPPIKVTRAKKKGTSSGKKKWTKTGDTSPLAE</sequence>
<keyword evidence="5 7" id="KW-0653">Protein transport</keyword>
<dbReference type="InterPro" id="IPR002553">
    <property type="entry name" value="Clathrin/coatomer_adapt-like_N"/>
</dbReference>
<comment type="subcellular location">
    <subcellularLocation>
        <location evidence="1">Endomembrane system</location>
    </subcellularLocation>
    <subcellularLocation>
        <location evidence="7">Golgi apparatus</location>
    </subcellularLocation>
</comment>
<evidence type="ECO:0000259" key="9">
    <source>
        <dbReference type="Pfam" id="PF01602"/>
    </source>
</evidence>
<feature type="region of interest" description="Disordered" evidence="8">
    <location>
        <begin position="811"/>
        <end position="920"/>
    </location>
</feature>
<feature type="domain" description="Clathrin/coatomer adaptor adaptin-like N-terminal" evidence="9">
    <location>
        <begin position="20"/>
        <end position="601"/>
    </location>
</feature>
<evidence type="ECO:0000256" key="2">
    <source>
        <dbReference type="ARBA" id="ARBA00006613"/>
    </source>
</evidence>
<dbReference type="PANTHER" id="PTHR22781:SF12">
    <property type="entry name" value="AP-3 COMPLEX SUBUNIT DELTA-1"/>
    <property type="match status" value="1"/>
</dbReference>
<dbReference type="InterPro" id="IPR017105">
    <property type="entry name" value="AP3_complex_dsu"/>
</dbReference>
<dbReference type="EMBL" id="SEKV01000014">
    <property type="protein sequence ID" value="TFY69220.1"/>
    <property type="molecule type" value="Genomic_DNA"/>
</dbReference>
<evidence type="ECO:0000313" key="10">
    <source>
        <dbReference type="EMBL" id="TFY69220.1"/>
    </source>
</evidence>
<feature type="region of interest" description="Disordered" evidence="8">
    <location>
        <begin position="688"/>
        <end position="775"/>
    </location>
</feature>
<dbReference type="InterPro" id="IPR016024">
    <property type="entry name" value="ARM-type_fold"/>
</dbReference>
<dbReference type="Proteomes" id="UP000298390">
    <property type="component" value="Unassembled WGS sequence"/>
</dbReference>
<keyword evidence="7" id="KW-0333">Golgi apparatus</keyword>
<dbReference type="GO" id="GO:0006896">
    <property type="term" value="P:Golgi to vacuole transport"/>
    <property type="evidence" value="ECO:0007669"/>
    <property type="project" value="TreeGrafter"/>
</dbReference>
<evidence type="ECO:0000256" key="5">
    <source>
        <dbReference type="ARBA" id="ARBA00022927"/>
    </source>
</evidence>
<dbReference type="Pfam" id="PF01602">
    <property type="entry name" value="Adaptin_N"/>
    <property type="match status" value="1"/>
</dbReference>
<evidence type="ECO:0000256" key="7">
    <source>
        <dbReference type="PIRNR" id="PIRNR037092"/>
    </source>
</evidence>
<name>A0A4Y9Z537_9APHY</name>
<evidence type="ECO:0000256" key="4">
    <source>
        <dbReference type="ARBA" id="ARBA00022737"/>
    </source>
</evidence>
<dbReference type="STRING" id="34475.A0A4Y9Z537"/>
<evidence type="ECO:0000313" key="11">
    <source>
        <dbReference type="Proteomes" id="UP000298390"/>
    </source>
</evidence>
<dbReference type="PANTHER" id="PTHR22781">
    <property type="entry name" value="DELTA ADAPTIN-RELATED"/>
    <property type="match status" value="1"/>
</dbReference>
<comment type="subunit">
    <text evidence="7">Adaptor protein complex 3 (AP-3) is a heterotetramer.</text>
</comment>
<feature type="compositionally biased region" description="Low complexity" evidence="8">
    <location>
        <begin position="843"/>
        <end position="852"/>
    </location>
</feature>
<feature type="compositionally biased region" description="Low complexity" evidence="8">
    <location>
        <begin position="812"/>
        <end position="826"/>
    </location>
</feature>
<reference evidence="10 11" key="1">
    <citation type="submission" date="2019-01" db="EMBL/GenBank/DDBJ databases">
        <title>Genome sequencing of the rare red list fungi Fomitopsis rosea.</title>
        <authorList>
            <person name="Buettner E."/>
            <person name="Kellner H."/>
        </authorList>
    </citation>
    <scope>NUCLEOTIDE SEQUENCE [LARGE SCALE GENOMIC DNA]</scope>
    <source>
        <strain evidence="10 11">DSM 105464</strain>
    </source>
</reference>
<dbReference type="GO" id="GO:0006623">
    <property type="term" value="P:protein targeting to vacuole"/>
    <property type="evidence" value="ECO:0007669"/>
    <property type="project" value="TreeGrafter"/>
</dbReference>
<feature type="compositionally biased region" description="Basic and acidic residues" evidence="8">
    <location>
        <begin position="751"/>
        <end position="775"/>
    </location>
</feature>
<organism evidence="10 11">
    <name type="scientific">Rhodofomes roseus</name>
    <dbReference type="NCBI Taxonomy" id="34475"/>
    <lineage>
        <taxon>Eukaryota</taxon>
        <taxon>Fungi</taxon>
        <taxon>Dikarya</taxon>
        <taxon>Basidiomycota</taxon>
        <taxon>Agaricomycotina</taxon>
        <taxon>Agaricomycetes</taxon>
        <taxon>Polyporales</taxon>
        <taxon>Rhodofomes</taxon>
    </lineage>
</organism>
<comment type="caution">
    <text evidence="10">The sequence shown here is derived from an EMBL/GenBank/DDBJ whole genome shotgun (WGS) entry which is preliminary data.</text>
</comment>
<keyword evidence="3 7" id="KW-0813">Transport</keyword>
<comment type="function">
    <text evidence="7">Part of the AP-3 complex, an adaptor-related complex which is not clathrin-associated. The complex is associated with the Golgi region as well as more peripheral structures. It facilitates the budding of vesicles from the Golgi membrane.</text>
</comment>
<dbReference type="GO" id="GO:0030123">
    <property type="term" value="C:AP-3 adaptor complex"/>
    <property type="evidence" value="ECO:0007669"/>
    <property type="project" value="InterPro"/>
</dbReference>
<comment type="similarity">
    <text evidence="2 7">Belongs to the adaptor complexes large subunit family.</text>
</comment>
<dbReference type="InterPro" id="IPR011989">
    <property type="entry name" value="ARM-like"/>
</dbReference>
<evidence type="ECO:0000256" key="1">
    <source>
        <dbReference type="ARBA" id="ARBA00004308"/>
    </source>
</evidence>
<gene>
    <name evidence="10" type="ORF">EVJ58_g565</name>
</gene>
<evidence type="ECO:0000256" key="8">
    <source>
        <dbReference type="SAM" id="MobiDB-lite"/>
    </source>
</evidence>
<protein>
    <recommendedName>
        <fullName evidence="7">AP-3 complex subunit delta</fullName>
    </recommendedName>
</protein>
<proteinExistence type="inferred from homology"/>
<evidence type="ECO:0000256" key="6">
    <source>
        <dbReference type="ARBA" id="ARBA00023136"/>
    </source>
</evidence>
<dbReference type="GO" id="GO:0005794">
    <property type="term" value="C:Golgi apparatus"/>
    <property type="evidence" value="ECO:0007669"/>
    <property type="project" value="UniProtKB-SubCell"/>
</dbReference>
<evidence type="ECO:0000256" key="3">
    <source>
        <dbReference type="ARBA" id="ARBA00022448"/>
    </source>
</evidence>
<dbReference type="PIRSF" id="PIRSF037092">
    <property type="entry name" value="AP3_complex_delta"/>
    <property type="match status" value="1"/>
</dbReference>
<dbReference type="Gene3D" id="1.25.10.10">
    <property type="entry name" value="Leucine-rich Repeat Variant"/>
    <property type="match status" value="1"/>
</dbReference>
<dbReference type="SUPFAM" id="SSF48371">
    <property type="entry name" value="ARM repeat"/>
    <property type="match status" value="1"/>
</dbReference>
<keyword evidence="6" id="KW-0472">Membrane</keyword>
<dbReference type="AlphaFoldDB" id="A0A4Y9Z537"/>
<feature type="compositionally biased region" description="Low complexity" evidence="8">
    <location>
        <begin position="740"/>
        <end position="750"/>
    </location>
</feature>